<dbReference type="GO" id="GO:0016787">
    <property type="term" value="F:hydrolase activity"/>
    <property type="evidence" value="ECO:0007669"/>
    <property type="project" value="UniProtKB-KW"/>
</dbReference>
<comment type="caution">
    <text evidence="3">The sequence shown here is derived from an EMBL/GenBank/DDBJ whole genome shotgun (WGS) entry which is preliminary data.</text>
</comment>
<dbReference type="InterPro" id="IPR000868">
    <property type="entry name" value="Isochorismatase-like_dom"/>
</dbReference>
<gene>
    <name evidence="3" type="ORF">OL599_21030</name>
</gene>
<protein>
    <submittedName>
        <fullName evidence="3">Cysteine hydrolase</fullName>
    </submittedName>
</protein>
<dbReference type="EMBL" id="JAPDNT010000029">
    <property type="protein sequence ID" value="MCW3477057.1"/>
    <property type="molecule type" value="Genomic_DNA"/>
</dbReference>
<dbReference type="Proteomes" id="UP001165679">
    <property type="component" value="Unassembled WGS sequence"/>
</dbReference>
<evidence type="ECO:0000313" key="3">
    <source>
        <dbReference type="EMBL" id="MCW3477057.1"/>
    </source>
</evidence>
<dbReference type="AlphaFoldDB" id="A0AA41YXC1"/>
<proteinExistence type="predicted"/>
<dbReference type="InterPro" id="IPR050272">
    <property type="entry name" value="Isochorismatase-like_hydrls"/>
</dbReference>
<dbReference type="Gene3D" id="3.40.50.850">
    <property type="entry name" value="Isochorismatase-like"/>
    <property type="match status" value="1"/>
</dbReference>
<evidence type="ECO:0000256" key="1">
    <source>
        <dbReference type="ARBA" id="ARBA00022801"/>
    </source>
</evidence>
<dbReference type="PANTHER" id="PTHR43540">
    <property type="entry name" value="PEROXYUREIDOACRYLATE/UREIDOACRYLATE AMIDOHYDROLASE-RELATED"/>
    <property type="match status" value="1"/>
</dbReference>
<dbReference type="CDD" id="cd00431">
    <property type="entry name" value="cysteine_hydrolases"/>
    <property type="match status" value="1"/>
</dbReference>
<dbReference type="SUPFAM" id="SSF52499">
    <property type="entry name" value="Isochorismatase-like hydrolases"/>
    <property type="match status" value="1"/>
</dbReference>
<reference evidence="3" key="1">
    <citation type="submission" date="2022-09" db="EMBL/GenBank/DDBJ databases">
        <title>Rhodovastum sp. nov. RN2-1 isolated from soil in Seongnam, South Korea.</title>
        <authorList>
            <person name="Le N.T."/>
        </authorList>
    </citation>
    <scope>NUCLEOTIDE SEQUENCE</scope>
    <source>
        <strain evidence="3">RN2-1</strain>
    </source>
</reference>
<dbReference type="Pfam" id="PF00857">
    <property type="entry name" value="Isochorismatase"/>
    <property type="match status" value="1"/>
</dbReference>
<accession>A0AA41YXC1</accession>
<organism evidence="3 4">
    <name type="scientific">Limobrevibacterium gyesilva</name>
    <dbReference type="NCBI Taxonomy" id="2991712"/>
    <lineage>
        <taxon>Bacteria</taxon>
        <taxon>Pseudomonadati</taxon>
        <taxon>Pseudomonadota</taxon>
        <taxon>Alphaproteobacteria</taxon>
        <taxon>Acetobacterales</taxon>
        <taxon>Acetobacteraceae</taxon>
        <taxon>Limobrevibacterium</taxon>
    </lineage>
</organism>
<evidence type="ECO:0000259" key="2">
    <source>
        <dbReference type="Pfam" id="PF00857"/>
    </source>
</evidence>
<dbReference type="PANTHER" id="PTHR43540:SF1">
    <property type="entry name" value="ISOCHORISMATASE HYDROLASE"/>
    <property type="match status" value="1"/>
</dbReference>
<sequence>MPPVSRQHALTRDRPVLPARTALLVVDVQNGTFNDAQRAIRPEFFHAARDTVIPNLAALLSACRAAGIEVIYTVIENLTKDGRDRSLDYKLSSFFIARGSWEAKVIDALAPGDDEIVLPKTSSSVFNSTNIDYLLRNIGIEDLVVTGFLTDQCIDHTVKDAADRGYYVTCLTDACMANTHARHAEALGCFAGYCRAMTTAAFLAALNPAALNR</sequence>
<dbReference type="RefSeq" id="WP_264715957.1">
    <property type="nucleotide sequence ID" value="NZ_JAPDNT010000029.1"/>
</dbReference>
<name>A0AA41YXC1_9PROT</name>
<dbReference type="InterPro" id="IPR036380">
    <property type="entry name" value="Isochorismatase-like_sf"/>
</dbReference>
<reference evidence="3" key="2">
    <citation type="submission" date="2022-10" db="EMBL/GenBank/DDBJ databases">
        <authorList>
            <person name="Trinh H.N."/>
        </authorList>
    </citation>
    <scope>NUCLEOTIDE SEQUENCE</scope>
    <source>
        <strain evidence="3">RN2-1</strain>
    </source>
</reference>
<evidence type="ECO:0000313" key="4">
    <source>
        <dbReference type="Proteomes" id="UP001165679"/>
    </source>
</evidence>
<feature type="domain" description="Isochorismatase-like" evidence="2">
    <location>
        <begin position="21"/>
        <end position="200"/>
    </location>
</feature>
<keyword evidence="4" id="KW-1185">Reference proteome</keyword>
<keyword evidence="1 3" id="KW-0378">Hydrolase</keyword>